<dbReference type="Proteomes" id="UP000182259">
    <property type="component" value="Chromosome V"/>
</dbReference>
<protein>
    <submittedName>
        <fullName evidence="1">CIC11C00000000297</fullName>
    </submittedName>
</protein>
<dbReference type="EMBL" id="LT635768">
    <property type="protein sequence ID" value="SGZ57329.1"/>
    <property type="molecule type" value="Genomic_DNA"/>
</dbReference>
<sequence length="93" mass="10253">MSKLDTLLAMVDSLSTKSDRIVSSICESNDLIGLILEVNGSIAAADSEIDTMTELINKNNICLNEFEKTPREILFLGLQSSSQSALYQRNKLE</sequence>
<evidence type="ECO:0000313" key="2">
    <source>
        <dbReference type="Proteomes" id="UP000182259"/>
    </source>
</evidence>
<name>A0A1L0C155_9ASCO</name>
<organism evidence="1 2">
    <name type="scientific">Sungouiella intermedia</name>
    <dbReference type="NCBI Taxonomy" id="45354"/>
    <lineage>
        <taxon>Eukaryota</taxon>
        <taxon>Fungi</taxon>
        <taxon>Dikarya</taxon>
        <taxon>Ascomycota</taxon>
        <taxon>Saccharomycotina</taxon>
        <taxon>Pichiomycetes</taxon>
        <taxon>Metschnikowiaceae</taxon>
        <taxon>Sungouiella</taxon>
    </lineage>
</organism>
<proteinExistence type="predicted"/>
<accession>A0A1L0C155</accession>
<reference evidence="1 2" key="1">
    <citation type="submission" date="2016-10" db="EMBL/GenBank/DDBJ databases">
        <authorList>
            <person name="de Groot N.N."/>
        </authorList>
    </citation>
    <scope>NUCLEOTIDE SEQUENCE [LARGE SCALE GENOMIC DNA]</scope>
    <source>
        <strain evidence="1 2">PYCC 4715</strain>
    </source>
</reference>
<dbReference type="AlphaFoldDB" id="A0A1L0C155"/>
<evidence type="ECO:0000313" key="1">
    <source>
        <dbReference type="EMBL" id="SGZ57329.1"/>
    </source>
</evidence>
<gene>
    <name evidence="1" type="ORF">SAMEA4029009_CIC11G00000000297</name>
</gene>